<keyword evidence="1" id="KW-0472">Membrane</keyword>
<feature type="transmembrane region" description="Helical" evidence="1">
    <location>
        <begin position="73"/>
        <end position="95"/>
    </location>
</feature>
<keyword evidence="1" id="KW-1133">Transmembrane helix</keyword>
<proteinExistence type="predicted"/>
<sequence>MQPIAIGIYLNGATTGLKVHEPVGLAVSFIGVAQLVVALIHWRLGGRGVAALVSALILFGESVQIGMGYSKQLAIHIPLGIALIGTSVCFAAWLCRRTVRTAVAA</sequence>
<evidence type="ECO:0000313" key="3">
    <source>
        <dbReference type="Proteomes" id="UP001500280"/>
    </source>
</evidence>
<dbReference type="Proteomes" id="UP001500280">
    <property type="component" value="Unassembled WGS sequence"/>
</dbReference>
<keyword evidence="1" id="KW-0812">Transmembrane</keyword>
<protein>
    <submittedName>
        <fullName evidence="2">Uncharacterized protein</fullName>
    </submittedName>
</protein>
<reference evidence="2 3" key="1">
    <citation type="journal article" date="2019" name="Int. J. Syst. Evol. Microbiol.">
        <title>The Global Catalogue of Microorganisms (GCM) 10K type strain sequencing project: providing services to taxonomists for standard genome sequencing and annotation.</title>
        <authorList>
            <consortium name="The Broad Institute Genomics Platform"/>
            <consortium name="The Broad Institute Genome Sequencing Center for Infectious Disease"/>
            <person name="Wu L."/>
            <person name="Ma J."/>
        </authorList>
    </citation>
    <scope>NUCLEOTIDE SEQUENCE [LARGE SCALE GENOMIC DNA]</scope>
    <source>
        <strain evidence="2 3">JCM 14307</strain>
    </source>
</reference>
<evidence type="ECO:0000313" key="2">
    <source>
        <dbReference type="EMBL" id="GAA1666706.1"/>
    </source>
</evidence>
<evidence type="ECO:0000256" key="1">
    <source>
        <dbReference type="SAM" id="Phobius"/>
    </source>
</evidence>
<comment type="caution">
    <text evidence="2">The sequence shown here is derived from an EMBL/GenBank/DDBJ whole genome shotgun (WGS) entry which is preliminary data.</text>
</comment>
<dbReference type="EMBL" id="BAAANF010000002">
    <property type="protein sequence ID" value="GAA1666706.1"/>
    <property type="molecule type" value="Genomic_DNA"/>
</dbReference>
<keyword evidence="3" id="KW-1185">Reference proteome</keyword>
<gene>
    <name evidence="2" type="ORF">GCM10009745_06160</name>
</gene>
<feature type="transmembrane region" description="Helical" evidence="1">
    <location>
        <begin position="23"/>
        <end position="42"/>
    </location>
</feature>
<organism evidence="2 3">
    <name type="scientific">Kribbella yunnanensis</name>
    <dbReference type="NCBI Taxonomy" id="190194"/>
    <lineage>
        <taxon>Bacteria</taxon>
        <taxon>Bacillati</taxon>
        <taxon>Actinomycetota</taxon>
        <taxon>Actinomycetes</taxon>
        <taxon>Propionibacteriales</taxon>
        <taxon>Kribbellaceae</taxon>
        <taxon>Kribbella</taxon>
    </lineage>
</organism>
<accession>A0ABN2G7H4</accession>
<feature type="transmembrane region" description="Helical" evidence="1">
    <location>
        <begin position="49"/>
        <end position="67"/>
    </location>
</feature>
<name>A0ABN2G7H4_9ACTN</name>